<dbReference type="EMBL" id="CP015839">
    <property type="protein sequence ID" value="ANG63831.1"/>
    <property type="molecule type" value="Genomic_DNA"/>
</dbReference>
<dbReference type="OrthoDB" id="9800421at2"/>
<dbReference type="Proteomes" id="UP000078070">
    <property type="component" value="Chromosome"/>
</dbReference>
<gene>
    <name evidence="1" type="ORF">A8C75_16010</name>
</gene>
<sequence>MNNLITLHKGAAAVALSDPWELVDSLEGDAAASGSGRDSAYRILPLSDWRQLSEVATELTEVTAKGSEAAEPLGVLLHPDDDPAELAPWIDRIALIALEFPSFRDGRAYTQAFVLRSRLGFSGELRAIGDVLRDQLVAMRHCGFSSFAVREDRSAEDALKALAGFDLIYARSVACPEPLFRRRLGAEAPGASGPERA</sequence>
<protein>
    <submittedName>
        <fullName evidence="1">Oxidoreductase</fullName>
    </submittedName>
</protein>
<dbReference type="Pfam" id="PF06073">
    <property type="entry name" value="DUF934"/>
    <property type="match status" value="1"/>
</dbReference>
<name>A0A1A9F1R7_9GAMM</name>
<reference evidence="2" key="1">
    <citation type="submission" date="2016-05" db="EMBL/GenBank/DDBJ databases">
        <authorList>
            <person name="Baek K."/>
            <person name="Yang S.-J."/>
        </authorList>
    </citation>
    <scope>NUCLEOTIDE SEQUENCE [LARGE SCALE GENOMIC DNA]</scope>
    <source>
        <strain evidence="2">ST58-10</strain>
    </source>
</reference>
<dbReference type="KEGG" id="mars:A8C75_16010"/>
<evidence type="ECO:0000313" key="1">
    <source>
        <dbReference type="EMBL" id="ANG63831.1"/>
    </source>
</evidence>
<evidence type="ECO:0000313" key="2">
    <source>
        <dbReference type="Proteomes" id="UP000078070"/>
    </source>
</evidence>
<dbReference type="InterPro" id="IPR008318">
    <property type="entry name" value="UCP030820"/>
</dbReference>
<proteinExistence type="predicted"/>
<dbReference type="RefSeq" id="WP_067384649.1">
    <property type="nucleotide sequence ID" value="NZ_CP015839.1"/>
</dbReference>
<dbReference type="PIRSF" id="PIRSF030820">
    <property type="entry name" value="UCP030820"/>
    <property type="match status" value="1"/>
</dbReference>
<reference evidence="1 2" key="2">
    <citation type="journal article" date="2018" name="Int. J. Syst. Evol. Microbiol.">
        <title>Marinobacterium aestuarii sp. nov., a benzene-degrading marine bacterium isolated from estuary sediment.</title>
        <authorList>
            <person name="Bae S.S."/>
            <person name="Jung J."/>
            <person name="Chung D."/>
            <person name="Baek K."/>
        </authorList>
    </citation>
    <scope>NUCLEOTIDE SEQUENCE [LARGE SCALE GENOMIC DNA]</scope>
    <source>
        <strain evidence="1 2">ST58-10</strain>
    </source>
</reference>
<organism evidence="1 2">
    <name type="scientific">Marinobacterium aestuarii</name>
    <dbReference type="NCBI Taxonomy" id="1821621"/>
    <lineage>
        <taxon>Bacteria</taxon>
        <taxon>Pseudomonadati</taxon>
        <taxon>Pseudomonadota</taxon>
        <taxon>Gammaproteobacteria</taxon>
        <taxon>Oceanospirillales</taxon>
        <taxon>Oceanospirillaceae</taxon>
        <taxon>Marinobacterium</taxon>
    </lineage>
</organism>
<keyword evidence="2" id="KW-1185">Reference proteome</keyword>
<accession>A0A1A9F1R7</accession>
<dbReference type="STRING" id="1821621.A8C75_16010"/>
<dbReference type="AlphaFoldDB" id="A0A1A9F1R7"/>